<dbReference type="GO" id="GO:0035556">
    <property type="term" value="P:intracellular signal transduction"/>
    <property type="evidence" value="ECO:0007669"/>
    <property type="project" value="TreeGrafter"/>
</dbReference>
<dbReference type="SUPFAM" id="SSF56112">
    <property type="entry name" value="Protein kinase-like (PK-like)"/>
    <property type="match status" value="2"/>
</dbReference>
<dbReference type="AlphaFoldDB" id="A0A3P3VJM6"/>
<dbReference type="GO" id="GO:0004674">
    <property type="term" value="F:protein serine/threonine kinase activity"/>
    <property type="evidence" value="ECO:0007669"/>
    <property type="project" value="TreeGrafter"/>
</dbReference>
<keyword evidence="2" id="KW-0067">ATP-binding</keyword>
<evidence type="ECO:0000256" key="1">
    <source>
        <dbReference type="ARBA" id="ARBA00022741"/>
    </source>
</evidence>
<dbReference type="GO" id="GO:0005737">
    <property type="term" value="C:cytoplasm"/>
    <property type="evidence" value="ECO:0007669"/>
    <property type="project" value="TreeGrafter"/>
</dbReference>
<dbReference type="PANTHER" id="PTHR24346:SF30">
    <property type="entry name" value="MATERNAL EMBRYONIC LEUCINE ZIPPER KINASE"/>
    <property type="match status" value="1"/>
</dbReference>
<reference evidence="3 4" key="1">
    <citation type="submission" date="2018-08" db="EMBL/GenBank/DDBJ databases">
        <authorList>
            <person name="Khan S.A."/>
        </authorList>
    </citation>
    <scope>NUCLEOTIDE SEQUENCE [LARGE SCALE GENOMIC DNA]</scope>
    <source>
        <strain evidence="3 4">GTF-13</strain>
    </source>
</reference>
<gene>
    <name evidence="3" type="ORF">D0544_13665</name>
</gene>
<keyword evidence="4" id="KW-1185">Reference proteome</keyword>
<dbReference type="EMBL" id="QWEZ01000002">
    <property type="protein sequence ID" value="RRJ82892.1"/>
    <property type="molecule type" value="Genomic_DNA"/>
</dbReference>
<evidence type="ECO:0000256" key="2">
    <source>
        <dbReference type="ARBA" id="ARBA00022840"/>
    </source>
</evidence>
<dbReference type="PROSITE" id="PS00108">
    <property type="entry name" value="PROTEIN_KINASE_ST"/>
    <property type="match status" value="1"/>
</dbReference>
<organism evidence="3 4">
    <name type="scientific">Aestuariirhabdus litorea</name>
    <dbReference type="NCBI Taxonomy" id="2528527"/>
    <lineage>
        <taxon>Bacteria</taxon>
        <taxon>Pseudomonadati</taxon>
        <taxon>Pseudomonadota</taxon>
        <taxon>Gammaproteobacteria</taxon>
        <taxon>Oceanospirillales</taxon>
        <taxon>Aestuariirhabdaceae</taxon>
        <taxon>Aestuariirhabdus</taxon>
    </lineage>
</organism>
<proteinExistence type="predicted"/>
<comment type="caution">
    <text evidence="3">The sequence shown here is derived from an EMBL/GenBank/DDBJ whole genome shotgun (WGS) entry which is preliminary data.</text>
</comment>
<keyword evidence="1" id="KW-0547">Nucleotide-binding</keyword>
<dbReference type="InterPro" id="IPR011009">
    <property type="entry name" value="Kinase-like_dom_sf"/>
</dbReference>
<protein>
    <recommendedName>
        <fullName evidence="5">Non-specific serine/threonine protein kinase</fullName>
    </recommendedName>
</protein>
<dbReference type="Proteomes" id="UP000280792">
    <property type="component" value="Unassembled WGS sequence"/>
</dbReference>
<name>A0A3P3VJM6_9GAMM</name>
<dbReference type="Pfam" id="PF06293">
    <property type="entry name" value="Kdo"/>
    <property type="match status" value="1"/>
</dbReference>
<dbReference type="InterPro" id="IPR008271">
    <property type="entry name" value="Ser/Thr_kinase_AS"/>
</dbReference>
<sequence>MRPRWRVGFDPHTCIRHPTPSGKEYIKRPPLATRIPRRAGPPVAVATRIGPSLTKHPTMPATLHTLDSLRLATHDLAPPFSIQLDEGAPWHCSAVLRMLPGRRVVLRLKRASEPPVVAKLFYRRKDYQREYDGHQQLQQQAIDTPAMVHHYQNPEAEQALVLYSFCAGQSLLQCWQQADQADQRLAILGRAVEACAHLHRAGLVQADIHLDNFLATDDHLQVIDCAGISAHPTPLDADRARDNLALLLAQLPATVEDWIAPLWQGYRRVVADPGFDSSALAEAVQRMRTRRWQHYRKKLYRDCSEFHCQARFNRWQVARRDALGPALEQLLVNPDPLIECGQLLKQGNTATVSRVEIEGHRWVVKRYNLKGAGHALSRGLRPSRAWHYWSNAYRLRFEGIATPTPLALVEERFGPLRRRAFLVMESVEGTDLHTALSQPARSPCPPERLKQQVVDLFDTLYRTRLSHGDLKASNLLVTAEGIQLIDLDSLRMHRRPGPLKSALRKDLDRFLRNWEGALREEFETLLAPVAKRLSA</sequence>
<evidence type="ECO:0008006" key="5">
    <source>
        <dbReference type="Google" id="ProtNLM"/>
    </source>
</evidence>
<dbReference type="PANTHER" id="PTHR24346">
    <property type="entry name" value="MAP/MICROTUBULE AFFINITY-REGULATING KINASE"/>
    <property type="match status" value="1"/>
</dbReference>
<evidence type="ECO:0000313" key="3">
    <source>
        <dbReference type="EMBL" id="RRJ82892.1"/>
    </source>
</evidence>
<dbReference type="Gene3D" id="1.10.510.10">
    <property type="entry name" value="Transferase(Phosphotransferase) domain 1"/>
    <property type="match status" value="2"/>
</dbReference>
<reference evidence="3 4" key="2">
    <citation type="submission" date="2018-12" db="EMBL/GenBank/DDBJ databases">
        <title>Simiduia agarivorans gen. nov., sp. nov., a marine, agarolytic bacterium isolated from shallow coastal water from Keelung, Taiwan.</title>
        <authorList>
            <person name="Shieh W.Y."/>
        </authorList>
    </citation>
    <scope>NUCLEOTIDE SEQUENCE [LARGE SCALE GENOMIC DNA]</scope>
    <source>
        <strain evidence="3 4">GTF-13</strain>
    </source>
</reference>
<dbReference type="GO" id="GO:0005524">
    <property type="term" value="F:ATP binding"/>
    <property type="evidence" value="ECO:0007669"/>
    <property type="project" value="UniProtKB-KW"/>
</dbReference>
<evidence type="ECO:0000313" key="4">
    <source>
        <dbReference type="Proteomes" id="UP000280792"/>
    </source>
</evidence>
<accession>A0A3P3VJM6</accession>